<dbReference type="SUPFAM" id="SSF89009">
    <property type="entry name" value="GAT-like domain"/>
    <property type="match status" value="1"/>
</dbReference>
<evidence type="ECO:0000256" key="3">
    <source>
        <dbReference type="ARBA" id="ARBA00022448"/>
    </source>
</evidence>
<dbReference type="Pfam" id="PF00790">
    <property type="entry name" value="VHS"/>
    <property type="match status" value="1"/>
</dbReference>
<dbReference type="EMBL" id="CACRZD030000001">
    <property type="protein sequence ID" value="CAA6654662.1"/>
    <property type="molecule type" value="Genomic_DNA"/>
</dbReference>
<feature type="region of interest" description="Disordered" evidence="6">
    <location>
        <begin position="244"/>
        <end position="439"/>
    </location>
</feature>
<comment type="subcellular location">
    <subcellularLocation>
        <location evidence="1">Membrane</location>
        <topology evidence="1">Peripheral membrane protein</topology>
    </subcellularLocation>
</comment>
<dbReference type="CDD" id="cd03561">
    <property type="entry name" value="VHS"/>
    <property type="match status" value="1"/>
</dbReference>
<feature type="region of interest" description="Disordered" evidence="6">
    <location>
        <begin position="452"/>
        <end position="471"/>
    </location>
</feature>
<dbReference type="GO" id="GO:0043328">
    <property type="term" value="P:protein transport to vacuole involved in ubiquitin-dependent protein catabolic process via the multivesicular body sorting pathway"/>
    <property type="evidence" value="ECO:0007669"/>
    <property type="project" value="InterPro"/>
</dbReference>
<feature type="domain" description="GAT" evidence="8">
    <location>
        <begin position="153"/>
        <end position="241"/>
    </location>
</feature>
<feature type="compositionally biased region" description="Low complexity" evidence="6">
    <location>
        <begin position="416"/>
        <end position="430"/>
    </location>
</feature>
<keyword evidence="10" id="KW-1185">Reference proteome</keyword>
<comment type="similarity">
    <text evidence="2">Belongs to the TOM1 family.</text>
</comment>
<sequence length="471" mass="52147">MSSPSASVRVEKATSDLLIGPDWTLNIEICDAINSDHWQAKEVVKAVKKRLQHKNGKLLETMMKNCGDFVHFQVVERDILQEMVKIVKKKTDMQVRDKILVLLDSWQEAFGGPGGKYPQYYAAYVELRQYGVQFPQRSPDAAPMFTPPVIHPLPRHPHLSDLDSIRRVTELLSDMLQAVNVNDSAAVKDDVIVDLVGQCRDNQKKLVHLVNTTGDEELLAQGLVINDSLQILLAKHDAIASNRPLPIEASPSAPGPSTPTVPKTTASRHSQDVEEEEEEDDDEFSQLARSITLVPNPSPPQTPLTPPSVSPGGSHIPSSPPTAPQGYSYSPHQHPPVNQGFSPYNSYIVPWAQQIQTQQPPAEPPMPQFRAEQPQFSQPSSSYPPPPWATSTENRVASTSHPSNPQQFVAPNATTQPYYRPYQQQQQQPPSSAGQKPFVPSYRLFEELVDLRSPGGELKTAADSQPMIGRK</sequence>
<dbReference type="PANTHER" id="PTHR45898">
    <property type="entry name" value="TOM1-LIKE PROTEIN"/>
    <property type="match status" value="1"/>
</dbReference>
<feature type="domain" description="VHS" evidence="7">
    <location>
        <begin position="13"/>
        <end position="135"/>
    </location>
</feature>
<organism evidence="9">
    <name type="scientific">Spirodela intermedia</name>
    <name type="common">Intermediate duckweed</name>
    <dbReference type="NCBI Taxonomy" id="51605"/>
    <lineage>
        <taxon>Eukaryota</taxon>
        <taxon>Viridiplantae</taxon>
        <taxon>Streptophyta</taxon>
        <taxon>Embryophyta</taxon>
        <taxon>Tracheophyta</taxon>
        <taxon>Spermatophyta</taxon>
        <taxon>Magnoliopsida</taxon>
        <taxon>Liliopsida</taxon>
        <taxon>Araceae</taxon>
        <taxon>Lemnoideae</taxon>
        <taxon>Spirodela</taxon>
    </lineage>
</organism>
<keyword evidence="5" id="KW-0472">Membrane</keyword>
<dbReference type="InterPro" id="IPR002014">
    <property type="entry name" value="VHS_dom"/>
</dbReference>
<name>A0A7I8IC79_SPIIN</name>
<gene>
    <name evidence="9" type="ORF">SI7747_01001252</name>
</gene>
<dbReference type="InterPro" id="IPR008942">
    <property type="entry name" value="ENTH_VHS"/>
</dbReference>
<protein>
    <submittedName>
        <fullName evidence="9">Uncharacterized protein</fullName>
    </submittedName>
</protein>
<dbReference type="GO" id="GO:0016020">
    <property type="term" value="C:membrane"/>
    <property type="evidence" value="ECO:0007669"/>
    <property type="project" value="UniProtKB-SubCell"/>
</dbReference>
<evidence type="ECO:0000256" key="2">
    <source>
        <dbReference type="ARBA" id="ARBA00007708"/>
    </source>
</evidence>
<dbReference type="PROSITE" id="PS50179">
    <property type="entry name" value="VHS"/>
    <property type="match status" value="1"/>
</dbReference>
<evidence type="ECO:0000259" key="7">
    <source>
        <dbReference type="PROSITE" id="PS50179"/>
    </source>
</evidence>
<evidence type="ECO:0000256" key="4">
    <source>
        <dbReference type="ARBA" id="ARBA00022927"/>
    </source>
</evidence>
<dbReference type="InterPro" id="IPR014645">
    <property type="entry name" value="TOM1"/>
</dbReference>
<dbReference type="Pfam" id="PF03127">
    <property type="entry name" value="GAT"/>
    <property type="match status" value="1"/>
</dbReference>
<dbReference type="InterPro" id="IPR038425">
    <property type="entry name" value="GAT_sf"/>
</dbReference>
<accession>A0A7I8IC79</accession>
<dbReference type="AlphaFoldDB" id="A0A7I8IC79"/>
<dbReference type="InterPro" id="IPR044836">
    <property type="entry name" value="TOL_plant"/>
</dbReference>
<dbReference type="PROSITE" id="PS50909">
    <property type="entry name" value="GAT"/>
    <property type="match status" value="1"/>
</dbReference>
<dbReference type="GO" id="GO:0005737">
    <property type="term" value="C:cytoplasm"/>
    <property type="evidence" value="ECO:0007669"/>
    <property type="project" value="UniProtKB-ARBA"/>
</dbReference>
<dbReference type="CDD" id="cd14231">
    <property type="entry name" value="GAT_GGA-like_plant"/>
    <property type="match status" value="1"/>
</dbReference>
<dbReference type="PANTHER" id="PTHR45898:SF2">
    <property type="entry name" value="TOM1-LIKE PROTEIN 6"/>
    <property type="match status" value="1"/>
</dbReference>
<evidence type="ECO:0000313" key="9">
    <source>
        <dbReference type="EMBL" id="CAA2614885.1"/>
    </source>
</evidence>
<dbReference type="FunFam" id="1.25.40.90:FF:000028">
    <property type="entry name" value="TOM1-like protein 2"/>
    <property type="match status" value="1"/>
</dbReference>
<evidence type="ECO:0000259" key="8">
    <source>
        <dbReference type="PROSITE" id="PS50909"/>
    </source>
</evidence>
<feature type="compositionally biased region" description="Polar residues" evidence="6">
    <location>
        <begin position="389"/>
        <end position="415"/>
    </location>
</feature>
<dbReference type="SUPFAM" id="SSF48464">
    <property type="entry name" value="ENTH/VHS domain"/>
    <property type="match status" value="1"/>
</dbReference>
<evidence type="ECO:0000313" key="10">
    <source>
        <dbReference type="Proteomes" id="UP001189122"/>
    </source>
</evidence>
<feature type="compositionally biased region" description="Acidic residues" evidence="6">
    <location>
        <begin position="273"/>
        <end position="284"/>
    </location>
</feature>
<dbReference type="Gene3D" id="1.25.40.90">
    <property type="match status" value="1"/>
</dbReference>
<dbReference type="PIRSF" id="PIRSF036948">
    <property type="entry name" value="TOM1"/>
    <property type="match status" value="1"/>
</dbReference>
<dbReference type="GO" id="GO:0035091">
    <property type="term" value="F:phosphatidylinositol binding"/>
    <property type="evidence" value="ECO:0007669"/>
    <property type="project" value="InterPro"/>
</dbReference>
<dbReference type="Proteomes" id="UP001189122">
    <property type="component" value="Unassembled WGS sequence"/>
</dbReference>
<dbReference type="SMART" id="SM00288">
    <property type="entry name" value="VHS"/>
    <property type="match status" value="1"/>
</dbReference>
<evidence type="ECO:0000256" key="1">
    <source>
        <dbReference type="ARBA" id="ARBA00004170"/>
    </source>
</evidence>
<dbReference type="Gene3D" id="1.20.58.160">
    <property type="match status" value="1"/>
</dbReference>
<evidence type="ECO:0000256" key="6">
    <source>
        <dbReference type="SAM" id="MobiDB-lite"/>
    </source>
</evidence>
<proteinExistence type="inferred from homology"/>
<evidence type="ECO:0000256" key="5">
    <source>
        <dbReference type="ARBA" id="ARBA00023136"/>
    </source>
</evidence>
<feature type="compositionally biased region" description="Pro residues" evidence="6">
    <location>
        <begin position="296"/>
        <end position="309"/>
    </location>
</feature>
<dbReference type="GO" id="GO:0043130">
    <property type="term" value="F:ubiquitin binding"/>
    <property type="evidence" value="ECO:0007669"/>
    <property type="project" value="InterPro"/>
</dbReference>
<keyword evidence="3" id="KW-0813">Transport</keyword>
<reference evidence="9 10" key="1">
    <citation type="submission" date="2019-12" db="EMBL/GenBank/DDBJ databases">
        <authorList>
            <person name="Scholz U."/>
            <person name="Mascher M."/>
            <person name="Fiebig A."/>
        </authorList>
    </citation>
    <scope>NUCLEOTIDE SEQUENCE</scope>
</reference>
<dbReference type="EMBL" id="LR743588">
    <property type="protein sequence ID" value="CAA2614885.1"/>
    <property type="molecule type" value="Genomic_DNA"/>
</dbReference>
<keyword evidence="4" id="KW-0653">Protein transport</keyword>
<dbReference type="InterPro" id="IPR004152">
    <property type="entry name" value="GAT_dom"/>
</dbReference>